<keyword evidence="3" id="KW-1185">Reference proteome</keyword>
<proteinExistence type="predicted"/>
<reference evidence="2" key="1">
    <citation type="submission" date="2022-01" db="EMBL/GenBank/DDBJ databases">
        <authorList>
            <person name="King R."/>
        </authorList>
    </citation>
    <scope>NUCLEOTIDE SEQUENCE</scope>
</reference>
<accession>A0A9P0E4G9</accession>
<evidence type="ECO:0000313" key="2">
    <source>
        <dbReference type="EMBL" id="CAH1389943.1"/>
    </source>
</evidence>
<feature type="region of interest" description="Disordered" evidence="1">
    <location>
        <begin position="1"/>
        <end position="43"/>
    </location>
</feature>
<evidence type="ECO:0000313" key="3">
    <source>
        <dbReference type="Proteomes" id="UP001152798"/>
    </source>
</evidence>
<protein>
    <submittedName>
        <fullName evidence="2">Uncharacterized protein</fullName>
    </submittedName>
</protein>
<dbReference type="EMBL" id="OV725077">
    <property type="protein sequence ID" value="CAH1389943.1"/>
    <property type="molecule type" value="Genomic_DNA"/>
</dbReference>
<organism evidence="2 3">
    <name type="scientific">Nezara viridula</name>
    <name type="common">Southern green stink bug</name>
    <name type="synonym">Cimex viridulus</name>
    <dbReference type="NCBI Taxonomy" id="85310"/>
    <lineage>
        <taxon>Eukaryota</taxon>
        <taxon>Metazoa</taxon>
        <taxon>Ecdysozoa</taxon>
        <taxon>Arthropoda</taxon>
        <taxon>Hexapoda</taxon>
        <taxon>Insecta</taxon>
        <taxon>Pterygota</taxon>
        <taxon>Neoptera</taxon>
        <taxon>Paraneoptera</taxon>
        <taxon>Hemiptera</taxon>
        <taxon>Heteroptera</taxon>
        <taxon>Panheteroptera</taxon>
        <taxon>Pentatomomorpha</taxon>
        <taxon>Pentatomoidea</taxon>
        <taxon>Pentatomidae</taxon>
        <taxon>Pentatominae</taxon>
        <taxon>Nezara</taxon>
    </lineage>
</organism>
<feature type="compositionally biased region" description="Polar residues" evidence="1">
    <location>
        <begin position="1"/>
        <end position="15"/>
    </location>
</feature>
<evidence type="ECO:0000256" key="1">
    <source>
        <dbReference type="SAM" id="MobiDB-lite"/>
    </source>
</evidence>
<sequence length="131" mass="15552">MQTNQYVKDQGNNLPSRPYNEKMNTSQYNTGLRPYDKSYSNPVQRRNFDRSQNWNQPNHQVNKITVVRVKNNQEPLNSYQQKTYPDEQARQNINNQTFEENYRAAIAKQPVQAEEEDDINIAYLPEDTHED</sequence>
<name>A0A9P0E4G9_NEZVI</name>
<dbReference type="Proteomes" id="UP001152798">
    <property type="component" value="Chromosome 1"/>
</dbReference>
<gene>
    <name evidence="2" type="ORF">NEZAVI_LOCUS1225</name>
</gene>
<dbReference type="AlphaFoldDB" id="A0A9P0E4G9"/>